<dbReference type="AlphaFoldDB" id="A0A2P4SLW0"/>
<comment type="caution">
    <text evidence="1">The sequence shown here is derived from an EMBL/GenBank/DDBJ whole genome shotgun (WGS) entry which is preliminary data.</text>
</comment>
<reference evidence="1 2" key="1">
    <citation type="submission" date="2018-01" db="EMBL/GenBank/DDBJ databases">
        <title>Comparison of the Chinese Bamboo Partridge and Red Junglefowl genome sequences highlights the importance of demography in genome evolution.</title>
        <authorList>
            <person name="Tiley G.P."/>
            <person name="Kimball R.T."/>
            <person name="Braun E.L."/>
            <person name="Burleigh J.G."/>
        </authorList>
    </citation>
    <scope>NUCLEOTIDE SEQUENCE [LARGE SCALE GENOMIC DNA]</scope>
    <source>
        <strain evidence="1">RTK389</strain>
        <tissue evidence="1">Blood</tissue>
    </source>
</reference>
<proteinExistence type="predicted"/>
<protein>
    <submittedName>
        <fullName evidence="1">Uncharacterized protein</fullName>
    </submittedName>
</protein>
<sequence>MTLLQILQSMCMTTGRWIGKKNKSAVQISCGLFIKGGFFMAM</sequence>
<accession>A0A2P4SLW0</accession>
<evidence type="ECO:0000313" key="1">
    <source>
        <dbReference type="EMBL" id="POI25106.1"/>
    </source>
</evidence>
<name>A0A2P4SLW0_BAMTH</name>
<dbReference type="Proteomes" id="UP000237246">
    <property type="component" value="Unassembled WGS sequence"/>
</dbReference>
<organism evidence="1 2">
    <name type="scientific">Bambusicola thoracicus</name>
    <name type="common">Chinese bamboo-partridge</name>
    <name type="synonym">Perdix thoracica</name>
    <dbReference type="NCBI Taxonomy" id="9083"/>
    <lineage>
        <taxon>Eukaryota</taxon>
        <taxon>Metazoa</taxon>
        <taxon>Chordata</taxon>
        <taxon>Craniata</taxon>
        <taxon>Vertebrata</taxon>
        <taxon>Euteleostomi</taxon>
        <taxon>Archelosauria</taxon>
        <taxon>Archosauria</taxon>
        <taxon>Dinosauria</taxon>
        <taxon>Saurischia</taxon>
        <taxon>Theropoda</taxon>
        <taxon>Coelurosauria</taxon>
        <taxon>Aves</taxon>
        <taxon>Neognathae</taxon>
        <taxon>Galloanserae</taxon>
        <taxon>Galliformes</taxon>
        <taxon>Phasianidae</taxon>
        <taxon>Perdicinae</taxon>
        <taxon>Bambusicola</taxon>
    </lineage>
</organism>
<evidence type="ECO:0000313" key="2">
    <source>
        <dbReference type="Proteomes" id="UP000237246"/>
    </source>
</evidence>
<gene>
    <name evidence="1" type="ORF">CIB84_011143</name>
</gene>
<dbReference type="EMBL" id="PPHD01036410">
    <property type="protein sequence ID" value="POI25106.1"/>
    <property type="molecule type" value="Genomic_DNA"/>
</dbReference>
<keyword evidence="2" id="KW-1185">Reference proteome</keyword>